<dbReference type="InterPro" id="IPR029044">
    <property type="entry name" value="Nucleotide-diphossugar_trans"/>
</dbReference>
<dbReference type="PANTHER" id="PTHR43685">
    <property type="entry name" value="GLYCOSYLTRANSFERASE"/>
    <property type="match status" value="1"/>
</dbReference>
<comment type="similarity">
    <text evidence="1">Belongs to the glycosyltransferase 2 family.</text>
</comment>
<comment type="caution">
    <text evidence="5">The sequence shown here is derived from an EMBL/GenBank/DDBJ whole genome shotgun (WGS) entry which is preliminary data.</text>
</comment>
<proteinExistence type="inferred from homology"/>
<dbReference type="PANTHER" id="PTHR43685:SF5">
    <property type="entry name" value="GLYCOSYLTRANSFERASE EPSE-RELATED"/>
    <property type="match status" value="1"/>
</dbReference>
<dbReference type="Proteomes" id="UP000199598">
    <property type="component" value="Unassembled WGS sequence"/>
</dbReference>
<accession>A0A1I3YNB7</accession>
<keyword evidence="2" id="KW-0328">Glycosyltransferase</keyword>
<evidence type="ECO:0000313" key="6">
    <source>
        <dbReference type="Proteomes" id="UP000199598"/>
    </source>
</evidence>
<name>A0A1I3YNB7_9HYPH</name>
<organism evidence="5 6">
    <name type="scientific">Pseudovibrio ascidiaceicola</name>
    <dbReference type="NCBI Taxonomy" id="285279"/>
    <lineage>
        <taxon>Bacteria</taxon>
        <taxon>Pseudomonadati</taxon>
        <taxon>Pseudomonadota</taxon>
        <taxon>Alphaproteobacteria</taxon>
        <taxon>Hyphomicrobiales</taxon>
        <taxon>Stappiaceae</taxon>
        <taxon>Pseudovibrio</taxon>
    </lineage>
</organism>
<dbReference type="InterPro" id="IPR050834">
    <property type="entry name" value="Glycosyltransf_2"/>
</dbReference>
<evidence type="ECO:0000256" key="1">
    <source>
        <dbReference type="ARBA" id="ARBA00006739"/>
    </source>
</evidence>
<evidence type="ECO:0000256" key="3">
    <source>
        <dbReference type="ARBA" id="ARBA00022679"/>
    </source>
</evidence>
<gene>
    <name evidence="5" type="ORF">SAMN04488518_104132</name>
</gene>
<protein>
    <submittedName>
        <fullName evidence="5">Glycosyl transferase family 2</fullName>
    </submittedName>
</protein>
<keyword evidence="6" id="KW-1185">Reference proteome</keyword>
<dbReference type="SUPFAM" id="SSF53448">
    <property type="entry name" value="Nucleotide-diphospho-sugar transferases"/>
    <property type="match status" value="1"/>
</dbReference>
<evidence type="ECO:0000313" key="5">
    <source>
        <dbReference type="EMBL" id="SFK33407.1"/>
    </source>
</evidence>
<dbReference type="GO" id="GO:0016740">
    <property type="term" value="F:transferase activity"/>
    <property type="evidence" value="ECO:0007669"/>
    <property type="project" value="UniProtKB-KW"/>
</dbReference>
<keyword evidence="3 5" id="KW-0808">Transferase</keyword>
<dbReference type="EMBL" id="FOSK01000004">
    <property type="protein sequence ID" value="SFK33407.1"/>
    <property type="molecule type" value="Genomic_DNA"/>
</dbReference>
<evidence type="ECO:0000259" key="4">
    <source>
        <dbReference type="Pfam" id="PF00535"/>
    </source>
</evidence>
<dbReference type="Pfam" id="PF00535">
    <property type="entry name" value="Glycos_transf_2"/>
    <property type="match status" value="1"/>
</dbReference>
<feature type="domain" description="Glycosyltransferase 2-like" evidence="4">
    <location>
        <begin position="14"/>
        <end position="174"/>
    </location>
</feature>
<dbReference type="InterPro" id="IPR001173">
    <property type="entry name" value="Glyco_trans_2-like"/>
</dbReference>
<reference evidence="5 6" key="1">
    <citation type="submission" date="2016-10" db="EMBL/GenBank/DDBJ databases">
        <authorList>
            <person name="Varghese N."/>
            <person name="Submissions S."/>
        </authorList>
    </citation>
    <scope>NUCLEOTIDE SEQUENCE [LARGE SCALE GENOMIC DNA]</scope>
    <source>
        <strain evidence="5 6">DSM 16392</strain>
    </source>
</reference>
<dbReference type="RefSeq" id="WP_093518746.1">
    <property type="nucleotide sequence ID" value="NZ_FOSK01000004.1"/>
</dbReference>
<evidence type="ECO:0000256" key="2">
    <source>
        <dbReference type="ARBA" id="ARBA00022676"/>
    </source>
</evidence>
<dbReference type="Gene3D" id="3.90.550.10">
    <property type="entry name" value="Spore Coat Polysaccharide Biosynthesis Protein SpsA, Chain A"/>
    <property type="match status" value="1"/>
</dbReference>
<sequence length="320" mass="35902">MAEKQQQDPAPLVSVLIPARNAANTLGETLSSLLAQSFTDFAVVLVDDASTDETREIAEHFAGHFPKGRFQILEGPGQGISNALNTGLAVIESPLVARLDADDLSESLRLERQVRIMNRNPDWQLCGTEVSVIDEAGQIIDQMECPKSSVEIRKRLFEKCCLYHPTIMFRRDAVLALGGYRPHFDGAEDYDLYLRLLEYGKIGALNERLVRYRLHPGQVTARSGRPYRMVADMALLCAVARLHDEEEPNFSEDTLANDVGQALRAELRERGFSHISPKVARHMAQRIKKSKARLEYLKGLLFIENAKARNYKEATKALLV</sequence>